<keyword evidence="3" id="KW-1185">Reference proteome</keyword>
<proteinExistence type="predicted"/>
<evidence type="ECO:0000313" key="3">
    <source>
        <dbReference type="Proteomes" id="UP001430065"/>
    </source>
</evidence>
<evidence type="ECO:0000313" key="2">
    <source>
        <dbReference type="EMBL" id="MBM7121500.1"/>
    </source>
</evidence>
<comment type="caution">
    <text evidence="2">The sequence shown here is derived from an EMBL/GenBank/DDBJ whole genome shotgun (WGS) entry which is preliminary data.</text>
</comment>
<dbReference type="Proteomes" id="UP001430065">
    <property type="component" value="Unassembled WGS sequence"/>
</dbReference>
<dbReference type="InterPro" id="IPR013430">
    <property type="entry name" value="Toxin_antidote_HigA"/>
</dbReference>
<reference evidence="2 3" key="1">
    <citation type="submission" date="2020-10" db="EMBL/GenBank/DDBJ databases">
        <title>Phylogeny of dyella-like bacteria.</title>
        <authorList>
            <person name="Fu J."/>
        </authorList>
    </citation>
    <scope>NUCLEOTIDE SEQUENCE [LARGE SCALE GENOMIC DNA]</scope>
    <source>
        <strain evidence="2 3">THG-B117</strain>
    </source>
</reference>
<dbReference type="SUPFAM" id="SSF47413">
    <property type="entry name" value="lambda repressor-like DNA-binding domains"/>
    <property type="match status" value="1"/>
</dbReference>
<organism evidence="2 3">
    <name type="scientific">Dyella kyungheensis</name>
    <dbReference type="NCBI Taxonomy" id="1242174"/>
    <lineage>
        <taxon>Bacteria</taxon>
        <taxon>Pseudomonadati</taxon>
        <taxon>Pseudomonadota</taxon>
        <taxon>Gammaproteobacteria</taxon>
        <taxon>Lysobacterales</taxon>
        <taxon>Rhodanobacteraceae</taxon>
        <taxon>Dyella</taxon>
    </lineage>
</organism>
<keyword evidence="1" id="KW-0238">DNA-binding</keyword>
<dbReference type="RefSeq" id="WP_204635969.1">
    <property type="nucleotide sequence ID" value="NZ_JADIKC010000004.1"/>
</dbReference>
<evidence type="ECO:0000256" key="1">
    <source>
        <dbReference type="ARBA" id="ARBA00023125"/>
    </source>
</evidence>
<dbReference type="NCBIfam" id="TIGR02607">
    <property type="entry name" value="antidote_HigA"/>
    <property type="match status" value="1"/>
</dbReference>
<protein>
    <submittedName>
        <fullName evidence="2">HigA family addiction module antidote protein</fullName>
    </submittedName>
</protein>
<dbReference type="PANTHER" id="PTHR36924">
    <property type="entry name" value="ANTITOXIN HIGA-1"/>
    <property type="match status" value="1"/>
</dbReference>
<sequence length="113" mass="12627">MELIQLTPHSEVDPSQPLRAPGDILLHAYLIPSALNPAQLARRTGIPAHHIKAFIADTQPITPKIALRLSLTFDTTAFYWLALQARYDLEKAKPVIRAYRPLVDDGPLTTTNY</sequence>
<dbReference type="Gene3D" id="1.10.260.40">
    <property type="entry name" value="lambda repressor-like DNA-binding domains"/>
    <property type="match status" value="1"/>
</dbReference>
<dbReference type="InterPro" id="IPR010982">
    <property type="entry name" value="Lambda_DNA-bd_dom_sf"/>
</dbReference>
<dbReference type="EMBL" id="JADIKC010000004">
    <property type="protein sequence ID" value="MBM7121500.1"/>
    <property type="molecule type" value="Genomic_DNA"/>
</dbReference>
<gene>
    <name evidence="2" type="ORF">ISP20_10075</name>
</gene>
<dbReference type="PANTHER" id="PTHR36924:SF1">
    <property type="entry name" value="ANTITOXIN HIGA-1"/>
    <property type="match status" value="1"/>
</dbReference>
<name>A0ABS2JR46_9GAMM</name>
<accession>A0ABS2JR46</accession>